<keyword evidence="3" id="KW-1185">Reference proteome</keyword>
<dbReference type="AlphaFoldDB" id="A0A4Q8BDM2"/>
<feature type="region of interest" description="Disordered" evidence="1">
    <location>
        <begin position="64"/>
        <end position="162"/>
    </location>
</feature>
<gene>
    <name evidence="2" type="ORF">EV384_4579</name>
</gene>
<proteinExistence type="predicted"/>
<feature type="region of interest" description="Disordered" evidence="1">
    <location>
        <begin position="250"/>
        <end position="285"/>
    </location>
</feature>
<evidence type="ECO:0000256" key="1">
    <source>
        <dbReference type="SAM" id="MobiDB-lite"/>
    </source>
</evidence>
<sequence>MHDRPRRVRTRLALGRRVGVGDRHRGRSVCHGIWGHLPWQRTDDRRARRACRLVNVELMGRGASADRRARGARSAASVPRRDRHASVRRGRPDGRHRSGMRGPGGAARCRIRGSACRRRYRPRNGRGPPGRPWRAVPSGGAQGRDSRRSGTSPTSSRAGASVGFACQSPSLVAVRRHTPAPAAGPRRVPVVARQRRGRVRRDRRRACVGYGRRRRGGARWHGIRTEHSAACIPATRKAYAAEKACCHGRGAPAQGSWSRNQSWPSSEDGTTTFRCPGRPTTRDETSRFLPVPAGDCTTTPSLGQIPMAVRAAEAFRY</sequence>
<evidence type="ECO:0000313" key="2">
    <source>
        <dbReference type="EMBL" id="RZU75990.1"/>
    </source>
</evidence>
<accession>A0A4Q8BDM2</accession>
<organism evidence="2 3">
    <name type="scientific">Micromonospora kangleipakensis</name>
    <dbReference type="NCBI Taxonomy" id="1077942"/>
    <lineage>
        <taxon>Bacteria</taxon>
        <taxon>Bacillati</taxon>
        <taxon>Actinomycetota</taxon>
        <taxon>Actinomycetes</taxon>
        <taxon>Micromonosporales</taxon>
        <taxon>Micromonosporaceae</taxon>
        <taxon>Micromonospora</taxon>
    </lineage>
</organism>
<evidence type="ECO:0000313" key="3">
    <source>
        <dbReference type="Proteomes" id="UP000294114"/>
    </source>
</evidence>
<feature type="compositionally biased region" description="Basic residues" evidence="1">
    <location>
        <begin position="109"/>
        <end position="124"/>
    </location>
</feature>
<dbReference type="Proteomes" id="UP000294114">
    <property type="component" value="Unassembled WGS sequence"/>
</dbReference>
<reference evidence="2 3" key="1">
    <citation type="submission" date="2019-02" db="EMBL/GenBank/DDBJ databases">
        <title>Sequencing the genomes of 1000 actinobacteria strains.</title>
        <authorList>
            <person name="Klenk H.-P."/>
        </authorList>
    </citation>
    <scope>NUCLEOTIDE SEQUENCE [LARGE SCALE GENOMIC DNA]</scope>
    <source>
        <strain evidence="2 3">DSM 45612</strain>
    </source>
</reference>
<feature type="compositionally biased region" description="Polar residues" evidence="1">
    <location>
        <begin position="255"/>
        <end position="273"/>
    </location>
</feature>
<feature type="compositionally biased region" description="Low complexity" evidence="1">
    <location>
        <begin position="149"/>
        <end position="161"/>
    </location>
</feature>
<protein>
    <submittedName>
        <fullName evidence="2">Uncharacterized protein</fullName>
    </submittedName>
</protein>
<comment type="caution">
    <text evidence="2">The sequence shown here is derived from an EMBL/GenBank/DDBJ whole genome shotgun (WGS) entry which is preliminary data.</text>
</comment>
<name>A0A4Q8BDM2_9ACTN</name>
<dbReference type="EMBL" id="SHLD01000001">
    <property type="protein sequence ID" value="RZU75990.1"/>
    <property type="molecule type" value="Genomic_DNA"/>
</dbReference>